<evidence type="ECO:0000256" key="1">
    <source>
        <dbReference type="ARBA" id="ARBA00022737"/>
    </source>
</evidence>
<keyword evidence="1" id="KW-0677">Repeat</keyword>
<dbReference type="EMBL" id="LAZR01000832">
    <property type="protein sequence ID" value="KKN56767.1"/>
    <property type="molecule type" value="Genomic_DNA"/>
</dbReference>
<dbReference type="SUPFAM" id="SSF48239">
    <property type="entry name" value="Terpenoid cyclases/Protein prenyltransferases"/>
    <property type="match status" value="2"/>
</dbReference>
<dbReference type="InterPro" id="IPR032696">
    <property type="entry name" value="SQ_cyclase_C"/>
</dbReference>
<gene>
    <name evidence="4" type="ORF">LCGC14_0569110</name>
</gene>
<dbReference type="InterPro" id="IPR008930">
    <property type="entry name" value="Terpenoid_cyclase/PrenylTrfase"/>
</dbReference>
<protein>
    <recommendedName>
        <fullName evidence="5">Squalene cyclase C-terminal domain-containing protein</fullName>
    </recommendedName>
</protein>
<name>A0A0F9S3H5_9ZZZZ</name>
<dbReference type="Pfam" id="PF13243">
    <property type="entry name" value="SQHop_cyclase_C"/>
    <property type="match status" value="1"/>
</dbReference>
<dbReference type="GO" id="GO:0003824">
    <property type="term" value="F:catalytic activity"/>
    <property type="evidence" value="ECO:0007669"/>
    <property type="project" value="InterPro"/>
</dbReference>
<feature type="domain" description="Squalene cyclase C-terminal" evidence="3">
    <location>
        <begin position="91"/>
        <end position="170"/>
    </location>
</feature>
<reference evidence="4" key="1">
    <citation type="journal article" date="2015" name="Nature">
        <title>Complex archaea that bridge the gap between prokaryotes and eukaryotes.</title>
        <authorList>
            <person name="Spang A."/>
            <person name="Saw J.H."/>
            <person name="Jorgensen S.L."/>
            <person name="Zaremba-Niedzwiedzka K."/>
            <person name="Martijn J."/>
            <person name="Lind A.E."/>
            <person name="van Eijk R."/>
            <person name="Schleper C."/>
            <person name="Guy L."/>
            <person name="Ettema T.J."/>
        </authorList>
    </citation>
    <scope>NUCLEOTIDE SEQUENCE</scope>
</reference>
<dbReference type="Pfam" id="PF00432">
    <property type="entry name" value="Prenyltrans"/>
    <property type="match status" value="1"/>
</dbReference>
<evidence type="ECO:0000259" key="2">
    <source>
        <dbReference type="Pfam" id="PF00432"/>
    </source>
</evidence>
<organism evidence="4">
    <name type="scientific">marine sediment metagenome</name>
    <dbReference type="NCBI Taxonomy" id="412755"/>
    <lineage>
        <taxon>unclassified sequences</taxon>
        <taxon>metagenomes</taxon>
        <taxon>ecological metagenomes</taxon>
    </lineage>
</organism>
<comment type="caution">
    <text evidence="4">The sequence shown here is derived from an EMBL/GenBank/DDBJ whole genome shotgun (WGS) entry which is preliminary data.</text>
</comment>
<dbReference type="CDD" id="cd00688">
    <property type="entry name" value="ISOPREN_C2_like"/>
    <property type="match status" value="1"/>
</dbReference>
<dbReference type="Gene3D" id="1.50.10.20">
    <property type="match status" value="2"/>
</dbReference>
<dbReference type="AlphaFoldDB" id="A0A0F9S3H5"/>
<sequence>MLRSQMKVNPNKAIEFLLARGNLPILYWLKKDILEVPIDREFKNLQKFASRIRILKSQKPNGGWCKRKYEGHPRWEKSYYIVDTLKNMFKLYNFGCTLKDEGIKKAIKFVFSTQSKAGDFRGAYLNEYAPTYHALSLEILCLFGHDKDEKIQKAFRWISNNRQNDGGWVIPYRTIDQEQLKNRYNYEAQLKLDPIKPDTSRPFSHLVTGMVLRALAASPTWSKSKEARKAGKLLLSRFFKADKYNDRWLPSFWEELTYPFWATDILGSLDSLSKIGFSVENENLQKGLNWILKQQNKQGYWETGNPKSSIEDHLWVTFAVLRVLKRFGLLEL</sequence>
<proteinExistence type="predicted"/>
<evidence type="ECO:0000259" key="3">
    <source>
        <dbReference type="Pfam" id="PF13243"/>
    </source>
</evidence>
<evidence type="ECO:0008006" key="5">
    <source>
        <dbReference type="Google" id="ProtNLM"/>
    </source>
</evidence>
<dbReference type="InterPro" id="IPR001330">
    <property type="entry name" value="Prenyltrans"/>
</dbReference>
<feature type="domain" description="Prenyltransferase alpha-alpha toroid" evidence="2">
    <location>
        <begin position="265"/>
        <end position="324"/>
    </location>
</feature>
<evidence type="ECO:0000313" key="4">
    <source>
        <dbReference type="EMBL" id="KKN56767.1"/>
    </source>
</evidence>
<accession>A0A0F9S3H5</accession>